<dbReference type="InterPro" id="IPR036291">
    <property type="entry name" value="NAD(P)-bd_dom_sf"/>
</dbReference>
<keyword evidence="4" id="KW-1185">Reference proteome</keyword>
<dbReference type="Pfam" id="PF01408">
    <property type="entry name" value="GFO_IDH_MocA"/>
    <property type="match status" value="1"/>
</dbReference>
<feature type="domain" description="GFO/IDH/MocA-like oxidoreductase" evidence="2">
    <location>
        <begin position="128"/>
        <end position="235"/>
    </location>
</feature>
<dbReference type="PANTHER" id="PTHR43377">
    <property type="entry name" value="BILIVERDIN REDUCTASE A"/>
    <property type="match status" value="1"/>
</dbReference>
<reference evidence="3 4" key="1">
    <citation type="submission" date="2019-05" db="EMBL/GenBank/DDBJ databases">
        <title>Streptomyces marianii sp. nov., a novel marine actinomycete from southern coast of India.</title>
        <authorList>
            <person name="Iniyan A.M."/>
            <person name="Wink J."/>
            <person name="Ramprasad E."/>
            <person name="Ramana C.V."/>
            <person name="Bunk B."/>
            <person name="Sproer C."/>
            <person name="Joseph F.-J.R.S."/>
            <person name="Vincent S.G.P."/>
        </authorList>
    </citation>
    <scope>NUCLEOTIDE SEQUENCE [LARGE SCALE GENOMIC DNA]</scope>
    <source>
        <strain evidence="3 4">ICN19</strain>
    </source>
</reference>
<evidence type="ECO:0000313" key="4">
    <source>
        <dbReference type="Proteomes" id="UP000305921"/>
    </source>
</evidence>
<dbReference type="SUPFAM" id="SSF55347">
    <property type="entry name" value="Glyceraldehyde-3-phosphate dehydrogenase-like, C-terminal domain"/>
    <property type="match status" value="1"/>
</dbReference>
<dbReference type="Gene3D" id="3.30.360.10">
    <property type="entry name" value="Dihydrodipicolinate Reductase, domain 2"/>
    <property type="match status" value="1"/>
</dbReference>
<dbReference type="AlphaFoldDB" id="A0A5R9DWT9"/>
<gene>
    <name evidence="3" type="ORF">FEF34_38775</name>
</gene>
<dbReference type="InterPro" id="IPR051450">
    <property type="entry name" value="Gfo/Idh/MocA_Oxidoreductases"/>
</dbReference>
<evidence type="ECO:0000259" key="2">
    <source>
        <dbReference type="Pfam" id="PF22725"/>
    </source>
</evidence>
<feature type="domain" description="Gfo/Idh/MocA-like oxidoreductase N-terminal" evidence="1">
    <location>
        <begin position="4"/>
        <end position="118"/>
    </location>
</feature>
<dbReference type="OrthoDB" id="179913at2"/>
<dbReference type="InterPro" id="IPR055170">
    <property type="entry name" value="GFO_IDH_MocA-like_dom"/>
</dbReference>
<dbReference type="Proteomes" id="UP000305921">
    <property type="component" value="Unassembled WGS sequence"/>
</dbReference>
<dbReference type="InterPro" id="IPR000683">
    <property type="entry name" value="Gfo/Idh/MocA-like_OxRdtase_N"/>
</dbReference>
<evidence type="ECO:0000313" key="3">
    <source>
        <dbReference type="EMBL" id="TLQ39332.1"/>
    </source>
</evidence>
<sequence length="334" mass="35033">MTKLRTGVVGLGWAGTVHARTMAALPGVDLVAVSDLDPAKHTAFPDIPLYSDVEEMLRLELDYCVIATPSATHEHYALALAAAGVPALIEKPLAPTGAAARRIHDAFTRTGTFAAVGHTERHQAPLAELARLLHGGDFGELWQMETRRQGPYSGRILDVGVALDLLVHDVDLVSWLARQPIESVTAATRTLAGPYEDTATATTLLRGGVLAHHHADWITPFKHRQVQVHTAAGVLTANTVAGTLTHHPNTASPPPAGSFPGVQGGEARLITLPAQEPPFTVEHRLMRDALLGAGPRGLVTLAEGAHAVAATEALLTAAGSGQATAVTAREPALT</sequence>
<dbReference type="EMBL" id="VAWE01000002">
    <property type="protein sequence ID" value="TLQ39332.1"/>
    <property type="molecule type" value="Genomic_DNA"/>
</dbReference>
<dbReference type="RefSeq" id="WP_138058144.1">
    <property type="nucleotide sequence ID" value="NZ_VAWE01000002.1"/>
</dbReference>
<organism evidence="3 4">
    <name type="scientific">Streptomyces marianii</name>
    <dbReference type="NCBI Taxonomy" id="1817406"/>
    <lineage>
        <taxon>Bacteria</taxon>
        <taxon>Bacillati</taxon>
        <taxon>Actinomycetota</taxon>
        <taxon>Actinomycetes</taxon>
        <taxon>Kitasatosporales</taxon>
        <taxon>Streptomycetaceae</taxon>
        <taxon>Streptomyces</taxon>
    </lineage>
</organism>
<protein>
    <submittedName>
        <fullName evidence="3">Gfo/Idh/MocA family oxidoreductase</fullName>
    </submittedName>
</protein>
<name>A0A5R9DWT9_9ACTN</name>
<dbReference type="SUPFAM" id="SSF51735">
    <property type="entry name" value="NAD(P)-binding Rossmann-fold domains"/>
    <property type="match status" value="1"/>
</dbReference>
<dbReference type="PANTHER" id="PTHR43377:SF1">
    <property type="entry name" value="BILIVERDIN REDUCTASE A"/>
    <property type="match status" value="1"/>
</dbReference>
<accession>A0A5R9DWT9</accession>
<proteinExistence type="predicted"/>
<dbReference type="Gene3D" id="3.40.50.720">
    <property type="entry name" value="NAD(P)-binding Rossmann-like Domain"/>
    <property type="match status" value="1"/>
</dbReference>
<comment type="caution">
    <text evidence="3">The sequence shown here is derived from an EMBL/GenBank/DDBJ whole genome shotgun (WGS) entry which is preliminary data.</text>
</comment>
<dbReference type="GO" id="GO:0000166">
    <property type="term" value="F:nucleotide binding"/>
    <property type="evidence" value="ECO:0007669"/>
    <property type="project" value="InterPro"/>
</dbReference>
<dbReference type="Pfam" id="PF22725">
    <property type="entry name" value="GFO_IDH_MocA_C3"/>
    <property type="match status" value="1"/>
</dbReference>
<evidence type="ECO:0000259" key="1">
    <source>
        <dbReference type="Pfam" id="PF01408"/>
    </source>
</evidence>